<dbReference type="SUPFAM" id="SSF46565">
    <property type="entry name" value="Chaperone J-domain"/>
    <property type="match status" value="1"/>
</dbReference>
<dbReference type="InterPro" id="IPR036869">
    <property type="entry name" value="J_dom_sf"/>
</dbReference>
<dbReference type="SMART" id="SM00271">
    <property type="entry name" value="DnaJ"/>
    <property type="match status" value="1"/>
</dbReference>
<dbReference type="InterPro" id="IPR051100">
    <property type="entry name" value="DnaJ_subfamily_B/C"/>
</dbReference>
<dbReference type="Pfam" id="PF00226">
    <property type="entry name" value="DnaJ"/>
    <property type="match status" value="1"/>
</dbReference>
<accession>A0A9P6HN64</accession>
<dbReference type="AlphaFoldDB" id="A0A9P6HN64"/>
<dbReference type="EMBL" id="WIUZ02000002">
    <property type="protein sequence ID" value="KAF9790707.1"/>
    <property type="molecule type" value="Genomic_DNA"/>
</dbReference>
<dbReference type="GO" id="GO:0005789">
    <property type="term" value="C:endoplasmic reticulum membrane"/>
    <property type="evidence" value="ECO:0007669"/>
    <property type="project" value="TreeGrafter"/>
</dbReference>
<dbReference type="CDD" id="cd06257">
    <property type="entry name" value="DnaJ"/>
    <property type="match status" value="1"/>
</dbReference>
<feature type="region of interest" description="Disordered" evidence="1">
    <location>
        <begin position="24"/>
        <end position="56"/>
    </location>
</feature>
<dbReference type="InterPro" id="IPR001623">
    <property type="entry name" value="DnaJ_domain"/>
</dbReference>
<sequence>MLPGFLDFASDRICAYFYPPIEDEEEEKSHPRCSPLPKHDDQKPSIPPNAKPAARGCSNLHSSSRCPLPPLGRSCGCGEKQSDPNRLRIIKEILSETDLYKILGVERTAGPTDKGALRRAYLNRSRQCHPDKFPGVADATKAFQKVSMAYNALSKPSLKDKYAQTPHGYWRDYDTFCPKVNPEKTLKGILLAALDELLYGDIERVRRFFKELDKLGESIHFGEEGIESVLVGVRLLRKCVLTCRVCFWALHDELCHLLELKHAFRQLAYTDVRTRSRLTIQIARITVNLPLKVEEALAADYKQRQEKHAREQSKGQEAPLKTSLIPQKICSVIRGIVVVLERMENRLK</sequence>
<reference evidence="3" key="2">
    <citation type="submission" date="2020-11" db="EMBL/GenBank/DDBJ databases">
        <authorList>
            <consortium name="DOE Joint Genome Institute"/>
            <person name="Kuo A."/>
            <person name="Miyauchi S."/>
            <person name="Kiss E."/>
            <person name="Drula E."/>
            <person name="Kohler A."/>
            <person name="Sanchez-Garcia M."/>
            <person name="Andreopoulos B."/>
            <person name="Barry K.W."/>
            <person name="Bonito G."/>
            <person name="Buee M."/>
            <person name="Carver A."/>
            <person name="Chen C."/>
            <person name="Cichocki N."/>
            <person name="Clum A."/>
            <person name="Culley D."/>
            <person name="Crous P.W."/>
            <person name="Fauchery L."/>
            <person name="Girlanda M."/>
            <person name="Hayes R."/>
            <person name="Keri Z."/>
            <person name="Labutti K."/>
            <person name="Lipzen A."/>
            <person name="Lombard V."/>
            <person name="Magnuson J."/>
            <person name="Maillard F."/>
            <person name="Morin E."/>
            <person name="Murat C."/>
            <person name="Nolan M."/>
            <person name="Ohm R."/>
            <person name="Pangilinan J."/>
            <person name="Pereira M."/>
            <person name="Perotto S."/>
            <person name="Peter M."/>
            <person name="Riley R."/>
            <person name="Sitrit Y."/>
            <person name="Stielow B."/>
            <person name="Szollosi G."/>
            <person name="Zifcakova L."/>
            <person name="Stursova M."/>
            <person name="Spatafora J.W."/>
            <person name="Tedersoo L."/>
            <person name="Vaario L.-M."/>
            <person name="Yamada A."/>
            <person name="Yan M."/>
            <person name="Wang P."/>
            <person name="Xu J."/>
            <person name="Bruns T."/>
            <person name="Baldrian P."/>
            <person name="Vilgalys R."/>
            <person name="Henrissat B."/>
            <person name="Grigoriev I.V."/>
            <person name="Hibbett D."/>
            <person name="Nagy L.G."/>
            <person name="Martin F.M."/>
        </authorList>
    </citation>
    <scope>NUCLEOTIDE SEQUENCE</scope>
    <source>
        <strain evidence="3">UH-Tt-Lm1</strain>
    </source>
</reference>
<keyword evidence="4" id="KW-1185">Reference proteome</keyword>
<dbReference type="GO" id="GO:0030544">
    <property type="term" value="F:Hsp70 protein binding"/>
    <property type="evidence" value="ECO:0007669"/>
    <property type="project" value="TreeGrafter"/>
</dbReference>
<reference evidence="3" key="1">
    <citation type="journal article" date="2020" name="Nat. Commun.">
        <title>Large-scale genome sequencing of mycorrhizal fungi provides insights into the early evolution of symbiotic traits.</title>
        <authorList>
            <person name="Miyauchi S."/>
            <person name="Kiss E."/>
            <person name="Kuo A."/>
            <person name="Drula E."/>
            <person name="Kohler A."/>
            <person name="Sanchez-Garcia M."/>
            <person name="Morin E."/>
            <person name="Andreopoulos B."/>
            <person name="Barry K.W."/>
            <person name="Bonito G."/>
            <person name="Buee M."/>
            <person name="Carver A."/>
            <person name="Chen C."/>
            <person name="Cichocki N."/>
            <person name="Clum A."/>
            <person name="Culley D."/>
            <person name="Crous P.W."/>
            <person name="Fauchery L."/>
            <person name="Girlanda M."/>
            <person name="Hayes R.D."/>
            <person name="Keri Z."/>
            <person name="LaButti K."/>
            <person name="Lipzen A."/>
            <person name="Lombard V."/>
            <person name="Magnuson J."/>
            <person name="Maillard F."/>
            <person name="Murat C."/>
            <person name="Nolan M."/>
            <person name="Ohm R.A."/>
            <person name="Pangilinan J."/>
            <person name="Pereira M.F."/>
            <person name="Perotto S."/>
            <person name="Peter M."/>
            <person name="Pfister S."/>
            <person name="Riley R."/>
            <person name="Sitrit Y."/>
            <person name="Stielow J.B."/>
            <person name="Szollosi G."/>
            <person name="Zifcakova L."/>
            <person name="Stursova M."/>
            <person name="Spatafora J.W."/>
            <person name="Tedersoo L."/>
            <person name="Vaario L.M."/>
            <person name="Yamada A."/>
            <person name="Yan M."/>
            <person name="Wang P."/>
            <person name="Xu J."/>
            <person name="Bruns T."/>
            <person name="Baldrian P."/>
            <person name="Vilgalys R."/>
            <person name="Dunand C."/>
            <person name="Henrissat B."/>
            <person name="Grigoriev I.V."/>
            <person name="Hibbett D."/>
            <person name="Nagy L.G."/>
            <person name="Martin F.M."/>
        </authorList>
    </citation>
    <scope>NUCLEOTIDE SEQUENCE</scope>
    <source>
        <strain evidence="3">UH-Tt-Lm1</strain>
    </source>
</reference>
<dbReference type="Proteomes" id="UP000736335">
    <property type="component" value="Unassembled WGS sequence"/>
</dbReference>
<gene>
    <name evidence="3" type="ORF">BJ322DRAFT_1037967</name>
</gene>
<evidence type="ECO:0000313" key="4">
    <source>
        <dbReference type="Proteomes" id="UP000736335"/>
    </source>
</evidence>
<feature type="domain" description="J" evidence="2">
    <location>
        <begin position="98"/>
        <end position="166"/>
    </location>
</feature>
<protein>
    <submittedName>
        <fullName evidence="3">DnaJ-domain-containing protein</fullName>
    </submittedName>
</protein>
<dbReference type="PANTHER" id="PTHR43908:SF3">
    <property type="entry name" value="AT29763P-RELATED"/>
    <property type="match status" value="1"/>
</dbReference>
<dbReference type="PANTHER" id="PTHR43908">
    <property type="entry name" value="AT29763P-RELATED"/>
    <property type="match status" value="1"/>
</dbReference>
<dbReference type="OrthoDB" id="259708at2759"/>
<dbReference type="Gene3D" id="1.10.287.110">
    <property type="entry name" value="DnaJ domain"/>
    <property type="match status" value="1"/>
</dbReference>
<organism evidence="3 4">
    <name type="scientific">Thelephora terrestris</name>
    <dbReference type="NCBI Taxonomy" id="56493"/>
    <lineage>
        <taxon>Eukaryota</taxon>
        <taxon>Fungi</taxon>
        <taxon>Dikarya</taxon>
        <taxon>Basidiomycota</taxon>
        <taxon>Agaricomycotina</taxon>
        <taxon>Agaricomycetes</taxon>
        <taxon>Thelephorales</taxon>
        <taxon>Thelephoraceae</taxon>
        <taxon>Thelephora</taxon>
    </lineage>
</organism>
<dbReference type="GO" id="GO:0071218">
    <property type="term" value="P:cellular response to misfolded protein"/>
    <property type="evidence" value="ECO:0007669"/>
    <property type="project" value="TreeGrafter"/>
</dbReference>
<name>A0A9P6HN64_9AGAM</name>
<evidence type="ECO:0000313" key="3">
    <source>
        <dbReference type="EMBL" id="KAF9790707.1"/>
    </source>
</evidence>
<proteinExistence type="predicted"/>
<evidence type="ECO:0000256" key="1">
    <source>
        <dbReference type="SAM" id="MobiDB-lite"/>
    </source>
</evidence>
<comment type="caution">
    <text evidence="3">The sequence shown here is derived from an EMBL/GenBank/DDBJ whole genome shotgun (WGS) entry which is preliminary data.</text>
</comment>
<evidence type="ECO:0000259" key="2">
    <source>
        <dbReference type="PROSITE" id="PS50076"/>
    </source>
</evidence>
<dbReference type="PROSITE" id="PS50076">
    <property type="entry name" value="DNAJ_2"/>
    <property type="match status" value="1"/>
</dbReference>